<name>A0A2T2WZT2_9FIRM</name>
<evidence type="ECO:0000256" key="1">
    <source>
        <dbReference type="SAM" id="Phobius"/>
    </source>
</evidence>
<organism evidence="2 3">
    <name type="scientific">Sulfobacillus benefaciens</name>
    <dbReference type="NCBI Taxonomy" id="453960"/>
    <lineage>
        <taxon>Bacteria</taxon>
        <taxon>Bacillati</taxon>
        <taxon>Bacillota</taxon>
        <taxon>Clostridia</taxon>
        <taxon>Eubacteriales</taxon>
        <taxon>Clostridiales Family XVII. Incertae Sedis</taxon>
        <taxon>Sulfobacillus</taxon>
    </lineage>
</organism>
<keyword evidence="1" id="KW-1133">Transmembrane helix</keyword>
<evidence type="ECO:0000313" key="2">
    <source>
        <dbReference type="EMBL" id="PSR27744.1"/>
    </source>
</evidence>
<keyword evidence="1" id="KW-0472">Membrane</keyword>
<dbReference type="EMBL" id="PXYT01000024">
    <property type="protein sequence ID" value="PSR27744.1"/>
    <property type="molecule type" value="Genomic_DNA"/>
</dbReference>
<sequence length="190" mass="20811">MQKIPPAFGASAPRSKRWRWGVILGTLSVIYIISHFPVSASQNFLQWIEAQRGPGVSPTQSASRHLVESRWANPVGLSGTLTRAFGWSREHGSMLFSPGVTINLPHAANVMAPSPAQVSQIAGHAITLTVSGIRVQFRGLSRVFVHQDQQLARNQIVGRTPGQLTIVVSHGQLPVNPLTPEYFGTQWIHR</sequence>
<accession>A0A2T2WZT2</accession>
<dbReference type="AlphaFoldDB" id="A0A2T2WZT2"/>
<evidence type="ECO:0000313" key="3">
    <source>
        <dbReference type="Proteomes" id="UP000242699"/>
    </source>
</evidence>
<proteinExistence type="predicted"/>
<comment type="caution">
    <text evidence="2">The sequence shown here is derived from an EMBL/GenBank/DDBJ whole genome shotgun (WGS) entry which is preliminary data.</text>
</comment>
<feature type="transmembrane region" description="Helical" evidence="1">
    <location>
        <begin position="20"/>
        <end position="38"/>
    </location>
</feature>
<reference evidence="2 3" key="1">
    <citation type="journal article" date="2014" name="BMC Genomics">
        <title>Comparison of environmental and isolate Sulfobacillus genomes reveals diverse carbon, sulfur, nitrogen, and hydrogen metabolisms.</title>
        <authorList>
            <person name="Justice N.B."/>
            <person name="Norman A."/>
            <person name="Brown C.T."/>
            <person name="Singh A."/>
            <person name="Thomas B.C."/>
            <person name="Banfield J.F."/>
        </authorList>
    </citation>
    <scope>NUCLEOTIDE SEQUENCE [LARGE SCALE GENOMIC DNA]</scope>
    <source>
        <strain evidence="2">AMDSBA1</strain>
    </source>
</reference>
<protein>
    <submittedName>
        <fullName evidence="2">Uncharacterized protein</fullName>
    </submittedName>
</protein>
<dbReference type="Proteomes" id="UP000242699">
    <property type="component" value="Unassembled WGS sequence"/>
</dbReference>
<keyword evidence="1" id="KW-0812">Transmembrane</keyword>
<gene>
    <name evidence="2" type="ORF">C7B43_11095</name>
</gene>